<dbReference type="PANTHER" id="PTHR33317:SF1">
    <property type="entry name" value="POLYNUCLEOTIDYL TRANSFERASE, RIBONUCLEASE H-LIKE SUPERFAMILY PROTEIN"/>
    <property type="match status" value="1"/>
</dbReference>
<organism evidence="1 2">
    <name type="scientific">Acer yangbiense</name>
    <dbReference type="NCBI Taxonomy" id="1000413"/>
    <lineage>
        <taxon>Eukaryota</taxon>
        <taxon>Viridiplantae</taxon>
        <taxon>Streptophyta</taxon>
        <taxon>Embryophyta</taxon>
        <taxon>Tracheophyta</taxon>
        <taxon>Spermatophyta</taxon>
        <taxon>Magnoliopsida</taxon>
        <taxon>eudicotyledons</taxon>
        <taxon>Gunneridae</taxon>
        <taxon>Pentapetalae</taxon>
        <taxon>rosids</taxon>
        <taxon>malvids</taxon>
        <taxon>Sapindales</taxon>
        <taxon>Sapindaceae</taxon>
        <taxon>Hippocastanoideae</taxon>
        <taxon>Acereae</taxon>
        <taxon>Acer</taxon>
    </lineage>
</organism>
<protein>
    <submittedName>
        <fullName evidence="1">Uncharacterized protein</fullName>
    </submittedName>
</protein>
<evidence type="ECO:0000313" key="1">
    <source>
        <dbReference type="EMBL" id="TXG49445.1"/>
    </source>
</evidence>
<proteinExistence type="predicted"/>
<dbReference type="Proteomes" id="UP000323000">
    <property type="component" value="Chromosome 12"/>
</dbReference>
<sequence length="203" mass="23222">MEIVANKEVIAINQDSLGVQAKKMKYLKPFNFYNEIFKDILMKKAWKHGRLLGLNVDDKYVSLAVSDYKNINAVPLGGLHRQENNMSSMADLFQSLISEHNIVGFVVSSPYMTCRESRPLPAEGKDFIDNLCKIVKVEGLKYTFWDGGITSKNSDFVLNQYVEFMSEHLPQDMSPTIMHKYYAVSVLQGYLDATNRMRTEECD</sequence>
<evidence type="ECO:0000313" key="2">
    <source>
        <dbReference type="Proteomes" id="UP000323000"/>
    </source>
</evidence>
<dbReference type="Pfam" id="PF03652">
    <property type="entry name" value="RuvX"/>
    <property type="match status" value="1"/>
</dbReference>
<keyword evidence="2" id="KW-1185">Reference proteome</keyword>
<dbReference type="OrthoDB" id="10261669at2759"/>
<dbReference type="Gene3D" id="3.30.420.140">
    <property type="entry name" value="YqgF/RNase H-like domain"/>
    <property type="match status" value="1"/>
</dbReference>
<gene>
    <name evidence="1" type="ORF">EZV62_025320</name>
</gene>
<accession>A0A5C7GY78</accession>
<reference evidence="2" key="1">
    <citation type="journal article" date="2019" name="Gigascience">
        <title>De novo genome assembly of the endangered Acer yangbiense, a plant species with extremely small populations endemic to Yunnan Province, China.</title>
        <authorList>
            <person name="Yang J."/>
            <person name="Wariss H.M."/>
            <person name="Tao L."/>
            <person name="Zhang R."/>
            <person name="Yun Q."/>
            <person name="Hollingsworth P."/>
            <person name="Dao Z."/>
            <person name="Luo G."/>
            <person name="Guo H."/>
            <person name="Ma Y."/>
            <person name="Sun W."/>
        </authorList>
    </citation>
    <scope>NUCLEOTIDE SEQUENCE [LARGE SCALE GENOMIC DNA]</scope>
    <source>
        <strain evidence="2">cv. Malutang</strain>
    </source>
</reference>
<dbReference type="InterPro" id="IPR037027">
    <property type="entry name" value="YqgF/RNaseH-like_dom_sf"/>
</dbReference>
<comment type="caution">
    <text evidence="1">The sequence shown here is derived from an EMBL/GenBank/DDBJ whole genome shotgun (WGS) entry which is preliminary data.</text>
</comment>
<dbReference type="SUPFAM" id="SSF53098">
    <property type="entry name" value="Ribonuclease H-like"/>
    <property type="match status" value="1"/>
</dbReference>
<dbReference type="AlphaFoldDB" id="A0A5C7GY78"/>
<dbReference type="InterPro" id="IPR005227">
    <property type="entry name" value="YqgF"/>
</dbReference>
<dbReference type="PANTHER" id="PTHR33317">
    <property type="entry name" value="POLYNUCLEOTIDYL TRANSFERASE, RIBONUCLEASE H-LIKE SUPERFAMILY PROTEIN"/>
    <property type="match status" value="1"/>
</dbReference>
<dbReference type="GO" id="GO:0000967">
    <property type="term" value="P:rRNA 5'-end processing"/>
    <property type="evidence" value="ECO:0007669"/>
    <property type="project" value="TreeGrafter"/>
</dbReference>
<dbReference type="InterPro" id="IPR012337">
    <property type="entry name" value="RNaseH-like_sf"/>
</dbReference>
<name>A0A5C7GY78_9ROSI</name>
<dbReference type="EMBL" id="VAHF01000012">
    <property type="protein sequence ID" value="TXG49445.1"/>
    <property type="molecule type" value="Genomic_DNA"/>
</dbReference>